<dbReference type="GO" id="GO:0046872">
    <property type="term" value="F:metal ion binding"/>
    <property type="evidence" value="ECO:0007669"/>
    <property type="project" value="UniProtKB-KW"/>
</dbReference>
<sequence length="83" mass="9299">GDLGLLFQVQDDIIDATQSEQEAGKTTNNDESKNSFVTVLGLDTSLEYANNLAKKIEDKLESFDKNTKQALSKAVAHYLWRHK</sequence>
<keyword evidence="5" id="KW-0414">Isoprene biosynthesis</keyword>
<gene>
    <name evidence="6" type="primary">GGPS1</name>
    <name evidence="6" type="ORF">LDC_0128</name>
</gene>
<reference evidence="6" key="1">
    <citation type="submission" date="2010-07" db="EMBL/GenBank/DDBJ databases">
        <authorList>
            <consortium name="CONSOLIDER consortium CSD2007-00005"/>
            <person name="Guazzaroni M.-E."/>
            <person name="Richter M."/>
            <person name="Garcia-Salamanca A."/>
            <person name="Yarza P."/>
            <person name="Ferrer M."/>
        </authorList>
    </citation>
    <scope>NUCLEOTIDE SEQUENCE</scope>
</reference>
<dbReference type="AlphaFoldDB" id="D9PF50"/>
<dbReference type="Pfam" id="PF00348">
    <property type="entry name" value="polyprenyl_synt"/>
    <property type="match status" value="1"/>
</dbReference>
<comment type="cofactor">
    <cofactor evidence="1">
        <name>Mg(2+)</name>
        <dbReference type="ChEBI" id="CHEBI:18420"/>
    </cofactor>
</comment>
<evidence type="ECO:0000256" key="5">
    <source>
        <dbReference type="ARBA" id="ARBA00023229"/>
    </source>
</evidence>
<dbReference type="GO" id="GO:0008299">
    <property type="term" value="P:isoprenoid biosynthetic process"/>
    <property type="evidence" value="ECO:0007669"/>
    <property type="project" value="UniProtKB-KW"/>
</dbReference>
<evidence type="ECO:0000256" key="2">
    <source>
        <dbReference type="ARBA" id="ARBA00022679"/>
    </source>
</evidence>
<keyword evidence="2 6" id="KW-0808">Transferase</keyword>
<keyword evidence="4" id="KW-0460">Magnesium</keyword>
<protein>
    <submittedName>
        <fullName evidence="6">Polyprenyl synthetase</fullName>
        <ecNumber evidence="6">2.5.1.1</ecNumber>
    </submittedName>
</protein>
<keyword evidence="3" id="KW-0479">Metal-binding</keyword>
<dbReference type="EC" id="2.5.1.1" evidence="6"/>
<dbReference type="EMBL" id="ADZX01000009">
    <property type="protein sequence ID" value="EFK97844.1"/>
    <property type="molecule type" value="Genomic_DNA"/>
</dbReference>
<dbReference type="SUPFAM" id="SSF48576">
    <property type="entry name" value="Terpenoid synthases"/>
    <property type="match status" value="1"/>
</dbReference>
<dbReference type="PANTHER" id="PTHR43281">
    <property type="entry name" value="FARNESYL DIPHOSPHATE SYNTHASE"/>
    <property type="match status" value="1"/>
</dbReference>
<dbReference type="InterPro" id="IPR008949">
    <property type="entry name" value="Isoprenoid_synthase_dom_sf"/>
</dbReference>
<evidence type="ECO:0000313" key="6">
    <source>
        <dbReference type="EMBL" id="EFK97844.1"/>
    </source>
</evidence>
<name>D9PF50_9ZZZZ</name>
<accession>D9PF50</accession>
<dbReference type="InterPro" id="IPR000092">
    <property type="entry name" value="Polyprenyl_synt"/>
</dbReference>
<comment type="caution">
    <text evidence="6">The sequence shown here is derived from an EMBL/GenBank/DDBJ whole genome shotgun (WGS) entry which is preliminary data.</text>
</comment>
<organism evidence="6">
    <name type="scientific">sediment metagenome</name>
    <dbReference type="NCBI Taxonomy" id="749907"/>
    <lineage>
        <taxon>unclassified sequences</taxon>
        <taxon>metagenomes</taxon>
        <taxon>ecological metagenomes</taxon>
    </lineage>
</organism>
<evidence type="ECO:0000256" key="3">
    <source>
        <dbReference type="ARBA" id="ARBA00022723"/>
    </source>
</evidence>
<feature type="non-terminal residue" evidence="6">
    <location>
        <position position="1"/>
    </location>
</feature>
<reference evidence="6" key="2">
    <citation type="journal article" date="2011" name="Microb. Ecol.">
        <title>Taxonomic and Functional Metagenomic Profiling of the Microbial Community in the Anoxic Sediment of a Sub-saline Shallow Lake (Laguna de Carrizo, Central Spain).</title>
        <authorList>
            <person name="Ferrer M."/>
            <person name="Guazzaroni M.E."/>
            <person name="Richter M."/>
            <person name="Garcia-Salamanca A."/>
            <person name="Yarza P."/>
            <person name="Suarez-Suarez A."/>
            <person name="Solano J."/>
            <person name="Alcaide M."/>
            <person name="van Dillewijn P."/>
            <person name="Molina-Henares M.A."/>
            <person name="Lopez-Cortes N."/>
            <person name="Al-Ramahi Y."/>
            <person name="Guerrero C."/>
            <person name="Acosta A."/>
            <person name="de Eugenio L.I."/>
            <person name="Martinez V."/>
            <person name="Marques S."/>
            <person name="Rojo F."/>
            <person name="Santero E."/>
            <person name="Genilloud O."/>
            <person name="Perez-Perez J."/>
            <person name="Rossello-Mora R."/>
            <person name="Ramos J.L."/>
        </authorList>
    </citation>
    <scope>NUCLEOTIDE SEQUENCE</scope>
</reference>
<dbReference type="PROSITE" id="PS00444">
    <property type="entry name" value="POLYPRENYL_SYNTHASE_2"/>
    <property type="match status" value="1"/>
</dbReference>
<proteinExistence type="predicted"/>
<dbReference type="Gene3D" id="1.10.600.10">
    <property type="entry name" value="Farnesyl Diphosphate Synthase"/>
    <property type="match status" value="1"/>
</dbReference>
<evidence type="ECO:0000256" key="1">
    <source>
        <dbReference type="ARBA" id="ARBA00001946"/>
    </source>
</evidence>
<dbReference type="PANTHER" id="PTHR43281:SF1">
    <property type="entry name" value="FARNESYL DIPHOSPHATE SYNTHASE"/>
    <property type="match status" value="1"/>
</dbReference>
<dbReference type="GO" id="GO:0004161">
    <property type="term" value="F:dimethylallyltranstransferase activity"/>
    <property type="evidence" value="ECO:0007669"/>
    <property type="project" value="UniProtKB-EC"/>
</dbReference>
<dbReference type="InterPro" id="IPR033749">
    <property type="entry name" value="Polyprenyl_synt_CS"/>
</dbReference>
<evidence type="ECO:0000256" key="4">
    <source>
        <dbReference type="ARBA" id="ARBA00022842"/>
    </source>
</evidence>